<dbReference type="AlphaFoldDB" id="F0XKU1"/>
<feature type="compositionally biased region" description="Acidic residues" evidence="1">
    <location>
        <begin position="303"/>
        <end position="328"/>
    </location>
</feature>
<feature type="compositionally biased region" description="Low complexity" evidence="1">
    <location>
        <begin position="39"/>
        <end position="57"/>
    </location>
</feature>
<dbReference type="SUPFAM" id="SSF47459">
    <property type="entry name" value="HLH, helix-loop-helix DNA-binding domain"/>
    <property type="match status" value="1"/>
</dbReference>
<sequence>MPPSALPPTPASSTDIKGQDGSKHLAALQTSFELPPPALAAASGDASSPAASPTDATVHPSADMEKMSPPVVPEYPVQAAEAVKSRRRSAAAAAAKNAFALPPPPTRSRKIIQMKPRSASITGGVGISAVPPEELRAAETSSSAATVTGAGAAATPTTASTATAAAAATVTATTAVTTSATAAANKRKPPSSTSAAGRKIARKTAHSLIERRRRSKMNEEFAVLKNMIPACTGEMHKLAILQASIEYVRYLEDCVASLKAHHEGGKQQQQQQLHTSSSPVRSQYDPAHHYPTASKEESTSPDVEMDDAIGQDAAYDDGLEGDDGDDVDVNLSSPTWDATQPSSSHSTVHQPSVSPVLLAQDAQRRPQRQDSLSSTASVSAAAAAAEAAAIEHHRHYSCSASTQASPAFGPQPSYLYSATTASVAGLTLTSPALLPQRDLDQEATAALLMLNSDRRGSVVSNGNNASSRASVSDVSRNSTVLDDLSSYQDVFSLDQQVKSIVEDESMFGTVEGQINLDFAKPDVVKLIIRVAVVLTAKFANPTTRRSRESMEAAERMGKVIAAVAMTAADLTNETPTASAFFCAYAVTRAAVISVSVRDSSVPPITAHAVGNAALQADYLRHCFKTDSSRCGEGRGIFGTFGGRHDRCGSKGRGDDRPVHFPDRLETVTVATMTVTETVTVTTAAAANGRAVQDFTNVVENVRILRKERLGNDNIRQIRAETKLNEDISTGILDAEFAKMLINTEHHGY</sequence>
<dbReference type="RefSeq" id="XP_014171095.1">
    <property type="nucleotide sequence ID" value="XM_014315620.1"/>
</dbReference>
<dbReference type="Gene3D" id="4.10.280.10">
    <property type="entry name" value="Helix-loop-helix DNA-binding domain"/>
    <property type="match status" value="1"/>
</dbReference>
<dbReference type="PANTHER" id="PTHR46266">
    <property type="entry name" value="TRANSCRIPTION FACTOR TT8"/>
    <property type="match status" value="1"/>
</dbReference>
<dbReference type="eggNOG" id="ENOG502S6BC">
    <property type="taxonomic scope" value="Eukaryota"/>
</dbReference>
<dbReference type="STRING" id="655863.F0XKU1"/>
<feature type="region of interest" description="Disordered" evidence="1">
    <location>
        <begin position="176"/>
        <end position="201"/>
    </location>
</feature>
<dbReference type="Proteomes" id="UP000007796">
    <property type="component" value="Unassembled WGS sequence"/>
</dbReference>
<dbReference type="GeneID" id="25981694"/>
<evidence type="ECO:0000259" key="2">
    <source>
        <dbReference type="PROSITE" id="PS50888"/>
    </source>
</evidence>
<feature type="region of interest" description="Disordered" evidence="1">
    <location>
        <begin position="1"/>
        <end position="73"/>
    </location>
</feature>
<accession>F0XKU1</accession>
<organism evidence="4">
    <name type="scientific">Grosmannia clavigera (strain kw1407 / UAMH 11150)</name>
    <name type="common">Blue stain fungus</name>
    <name type="synonym">Graphiocladiella clavigera</name>
    <dbReference type="NCBI Taxonomy" id="655863"/>
    <lineage>
        <taxon>Eukaryota</taxon>
        <taxon>Fungi</taxon>
        <taxon>Dikarya</taxon>
        <taxon>Ascomycota</taxon>
        <taxon>Pezizomycotina</taxon>
        <taxon>Sordariomycetes</taxon>
        <taxon>Sordariomycetidae</taxon>
        <taxon>Ophiostomatales</taxon>
        <taxon>Ophiostomataceae</taxon>
        <taxon>Leptographium</taxon>
    </lineage>
</organism>
<feature type="compositionally biased region" description="Pro residues" evidence="1">
    <location>
        <begin position="1"/>
        <end position="10"/>
    </location>
</feature>
<feature type="compositionally biased region" description="Polar residues" evidence="1">
    <location>
        <begin position="330"/>
        <end position="352"/>
    </location>
</feature>
<feature type="region of interest" description="Disordered" evidence="1">
    <location>
        <begin position="262"/>
        <end position="352"/>
    </location>
</feature>
<reference evidence="3 4" key="1">
    <citation type="journal article" date="2011" name="Proc. Natl. Acad. Sci. U.S.A.">
        <title>Genome and transcriptome analyses of the mountain pine beetle-fungal symbiont Grosmannia clavigera, a lodgepole pine pathogen.</title>
        <authorList>
            <person name="DiGuistini S."/>
            <person name="Wang Y."/>
            <person name="Liao N.Y."/>
            <person name="Taylor G."/>
            <person name="Tanguay P."/>
            <person name="Feau N."/>
            <person name="Henrissat B."/>
            <person name="Chan S.K."/>
            <person name="Hesse-Orce U."/>
            <person name="Alamouti S.M."/>
            <person name="Tsui C.K.M."/>
            <person name="Docking R.T."/>
            <person name="Levasseur A."/>
            <person name="Haridas S."/>
            <person name="Robertson G."/>
            <person name="Birol I."/>
            <person name="Holt R.A."/>
            <person name="Marra M.A."/>
            <person name="Hamelin R.C."/>
            <person name="Hirst M."/>
            <person name="Jones S.J.M."/>
            <person name="Bohlmann J."/>
            <person name="Breuil C."/>
        </authorList>
    </citation>
    <scope>NUCLEOTIDE SEQUENCE [LARGE SCALE GENOMIC DNA]</scope>
    <source>
        <strain evidence="4">kw1407 / UAMH 11150</strain>
    </source>
</reference>
<evidence type="ECO:0000256" key="1">
    <source>
        <dbReference type="SAM" id="MobiDB-lite"/>
    </source>
</evidence>
<dbReference type="CDD" id="cd00083">
    <property type="entry name" value="bHLH_SF"/>
    <property type="match status" value="1"/>
</dbReference>
<feature type="domain" description="BHLH" evidence="2">
    <location>
        <begin position="201"/>
        <end position="251"/>
    </location>
</feature>
<dbReference type="PANTHER" id="PTHR46266:SF4">
    <property type="entry name" value="TRANSCRIPTION FACTOR TT8"/>
    <property type="match status" value="1"/>
</dbReference>
<name>F0XKU1_GROCL</name>
<keyword evidence="4" id="KW-1185">Reference proteome</keyword>
<dbReference type="InterPro" id="IPR036638">
    <property type="entry name" value="HLH_DNA-bd_sf"/>
</dbReference>
<dbReference type="EMBL" id="GL629788">
    <property type="protein sequence ID" value="EFX01613.1"/>
    <property type="molecule type" value="Genomic_DNA"/>
</dbReference>
<dbReference type="PROSITE" id="PS50888">
    <property type="entry name" value="BHLH"/>
    <property type="match status" value="1"/>
</dbReference>
<dbReference type="Pfam" id="PF00010">
    <property type="entry name" value="HLH"/>
    <property type="match status" value="1"/>
</dbReference>
<dbReference type="InParanoid" id="F0XKU1"/>
<dbReference type="InterPro" id="IPR011598">
    <property type="entry name" value="bHLH_dom"/>
</dbReference>
<evidence type="ECO:0000313" key="3">
    <source>
        <dbReference type="EMBL" id="EFX01613.1"/>
    </source>
</evidence>
<dbReference type="SMART" id="SM00353">
    <property type="entry name" value="HLH"/>
    <property type="match status" value="1"/>
</dbReference>
<protein>
    <submittedName>
        <fullName evidence="3">Hlh transcription factor</fullName>
    </submittedName>
</protein>
<dbReference type="HOGENOM" id="CLU_021798_0_1_1"/>
<dbReference type="GO" id="GO:0046983">
    <property type="term" value="F:protein dimerization activity"/>
    <property type="evidence" value="ECO:0007669"/>
    <property type="project" value="InterPro"/>
</dbReference>
<proteinExistence type="predicted"/>
<gene>
    <name evidence="3" type="ORF">CMQ_8079</name>
</gene>
<evidence type="ECO:0000313" key="4">
    <source>
        <dbReference type="Proteomes" id="UP000007796"/>
    </source>
</evidence>
<dbReference type="OrthoDB" id="690068at2759"/>